<dbReference type="Proteomes" id="UP001066327">
    <property type="component" value="Unassembled WGS sequence"/>
</dbReference>
<evidence type="ECO:0000256" key="2">
    <source>
        <dbReference type="ARBA" id="ARBA00022857"/>
    </source>
</evidence>
<dbReference type="Proteomes" id="UP001231166">
    <property type="component" value="Chromosome"/>
</dbReference>
<dbReference type="EC" id="1.2.1.79" evidence="4"/>
<reference evidence="9" key="1">
    <citation type="submission" date="2022-12" db="EMBL/GenBank/DDBJ databases">
        <authorList>
            <person name="Krivoruchko A.V."/>
            <person name="Elkin A."/>
        </authorList>
    </citation>
    <scope>NUCLEOTIDE SEQUENCE</scope>
    <source>
        <strain evidence="9">IEGM 249</strain>
    </source>
</reference>
<dbReference type="CDD" id="cd07101">
    <property type="entry name" value="ALDH_SSADH2_GabD2"/>
    <property type="match status" value="1"/>
</dbReference>
<dbReference type="PANTHER" id="PTHR11699">
    <property type="entry name" value="ALDEHYDE DEHYDROGENASE-RELATED"/>
    <property type="match status" value="1"/>
</dbReference>
<evidence type="ECO:0000259" key="8">
    <source>
        <dbReference type="Pfam" id="PF00171"/>
    </source>
</evidence>
<keyword evidence="11" id="KW-1185">Reference proteome</keyword>
<evidence type="ECO:0000256" key="5">
    <source>
        <dbReference type="ARBA" id="ARBA00048559"/>
    </source>
</evidence>
<dbReference type="Gene3D" id="3.40.605.10">
    <property type="entry name" value="Aldehyde Dehydrogenase, Chain A, domain 1"/>
    <property type="match status" value="1"/>
</dbReference>
<protein>
    <recommendedName>
        <fullName evidence="4">succinate-semialdehyde dehydrogenase (NADP(+))</fullName>
        <ecNumber evidence="4">1.2.1.79</ecNumber>
    </recommendedName>
</protein>
<dbReference type="Pfam" id="PF00171">
    <property type="entry name" value="Aldedh"/>
    <property type="match status" value="1"/>
</dbReference>
<keyword evidence="2" id="KW-0521">NADP</keyword>
<evidence type="ECO:0000256" key="4">
    <source>
        <dbReference type="ARBA" id="ARBA00039122"/>
    </source>
</evidence>
<comment type="catalytic activity">
    <reaction evidence="5">
        <text>succinate semialdehyde + NADP(+) + H2O = succinate + NADPH + 2 H(+)</text>
        <dbReference type="Rhea" id="RHEA:13213"/>
        <dbReference type="ChEBI" id="CHEBI:15377"/>
        <dbReference type="ChEBI" id="CHEBI:15378"/>
        <dbReference type="ChEBI" id="CHEBI:30031"/>
        <dbReference type="ChEBI" id="CHEBI:57706"/>
        <dbReference type="ChEBI" id="CHEBI:57783"/>
        <dbReference type="ChEBI" id="CHEBI:58349"/>
        <dbReference type="EC" id="1.2.1.79"/>
    </reaction>
</comment>
<dbReference type="NCBIfam" id="NF006916">
    <property type="entry name" value="PRK09407.1"/>
    <property type="match status" value="1"/>
</dbReference>
<dbReference type="InterPro" id="IPR015590">
    <property type="entry name" value="Aldehyde_DH_dom"/>
</dbReference>
<name>A0AAX3YH69_RHOOP</name>
<dbReference type="FunFam" id="3.40.309.10:FF:000009">
    <property type="entry name" value="Aldehyde dehydrogenase A"/>
    <property type="match status" value="1"/>
</dbReference>
<dbReference type="SUPFAM" id="SSF53720">
    <property type="entry name" value="ALDH-like"/>
    <property type="match status" value="1"/>
</dbReference>
<dbReference type="EMBL" id="JAPWIS010000004">
    <property type="protein sequence ID" value="MCZ4584190.1"/>
    <property type="molecule type" value="Genomic_DNA"/>
</dbReference>
<dbReference type="RefSeq" id="WP_169695748.1">
    <property type="nucleotide sequence ID" value="NZ_CP110469.1"/>
</dbReference>
<evidence type="ECO:0000256" key="6">
    <source>
        <dbReference type="PROSITE-ProRule" id="PRU10007"/>
    </source>
</evidence>
<gene>
    <name evidence="9" type="ORF">O4328_10925</name>
    <name evidence="10" type="ORF">Q5707_01335</name>
</gene>
<dbReference type="GO" id="GO:0036243">
    <property type="term" value="F:succinate-semialdehyde dehydrogenase (NADP+) activity"/>
    <property type="evidence" value="ECO:0007669"/>
    <property type="project" value="UniProtKB-EC"/>
</dbReference>
<feature type="active site" evidence="6">
    <location>
        <position position="254"/>
    </location>
</feature>
<accession>A0AAX3YH69</accession>
<sequence length="517" mass="54970">MPVPSAATFARLADLIAIPDAADRPTRSVVEAFTGKELATVPVGTAQDAQDAIARARVAQKEWATRPVTERAAIFHRYRDLVLENRDALMDMAQAETGKSRAAAQEEVLDISMTARHYARVAPKLLRPRRISGMLPGLTKTVVRYQPKGVVGVISPWNYPMTLAVSDAVAALLAGNAVVLKPDSQTPYCALACVDLLYQAGLPRDLFAVVPGPGSVVGTALVENTEYLMFTGSSATGQLLAEQAGRRLIGFSAELGGKNPMIVTAGANLREVTDAAVRACYSNSGQLCISIERIYVEESIAPEFTRMFGERVRNMKLGAGYDFGIEMGSLVSEAQVKAVSSHVDDAVVKGATVVAGGKARPDLGPLFYEPTVLTGVPEDAECYRDETFGPLVSIYPVADVDEAIERANDTEYGLNASVWAGTKAEGEAIAARIHAGTVNVDEGYAPAWGSTGAPMGGMGVSGVGRRHGDDGLLKYTEPQTIATTRILNLGGPRGLSPKVWAKIMPPFVKALQWIPGR</sequence>
<dbReference type="InterPro" id="IPR016163">
    <property type="entry name" value="Ald_DH_C"/>
</dbReference>
<evidence type="ECO:0000256" key="7">
    <source>
        <dbReference type="RuleBase" id="RU003345"/>
    </source>
</evidence>
<evidence type="ECO:0000313" key="11">
    <source>
        <dbReference type="Proteomes" id="UP001066327"/>
    </source>
</evidence>
<dbReference type="EMBL" id="CP130953">
    <property type="protein sequence ID" value="WLF47685.1"/>
    <property type="molecule type" value="Genomic_DNA"/>
</dbReference>
<keyword evidence="3 7" id="KW-0560">Oxidoreductase</keyword>
<dbReference type="FunFam" id="3.40.605.10:FF:000010">
    <property type="entry name" value="N-succinylglutamate 5-semialdehyde dehydrogenase"/>
    <property type="match status" value="1"/>
</dbReference>
<dbReference type="AlphaFoldDB" id="A0AAX3YH69"/>
<proteinExistence type="inferred from homology"/>
<evidence type="ECO:0000256" key="3">
    <source>
        <dbReference type="ARBA" id="ARBA00023002"/>
    </source>
</evidence>
<dbReference type="Gene3D" id="3.40.309.10">
    <property type="entry name" value="Aldehyde Dehydrogenase, Chain A, domain 2"/>
    <property type="match status" value="1"/>
</dbReference>
<comment type="similarity">
    <text evidence="1 7">Belongs to the aldehyde dehydrogenase family.</text>
</comment>
<dbReference type="InterPro" id="IPR029510">
    <property type="entry name" value="Ald_DH_CS_GLU"/>
</dbReference>
<evidence type="ECO:0000313" key="9">
    <source>
        <dbReference type="EMBL" id="MCZ4584190.1"/>
    </source>
</evidence>
<evidence type="ECO:0000313" key="12">
    <source>
        <dbReference type="Proteomes" id="UP001231166"/>
    </source>
</evidence>
<organism evidence="10 12">
    <name type="scientific">Rhodococcus opacus</name>
    <name type="common">Nocardia opaca</name>
    <dbReference type="NCBI Taxonomy" id="37919"/>
    <lineage>
        <taxon>Bacteria</taxon>
        <taxon>Bacillati</taxon>
        <taxon>Actinomycetota</taxon>
        <taxon>Actinomycetes</taxon>
        <taxon>Mycobacteriales</taxon>
        <taxon>Nocardiaceae</taxon>
        <taxon>Rhodococcus</taxon>
    </lineage>
</organism>
<evidence type="ECO:0000256" key="1">
    <source>
        <dbReference type="ARBA" id="ARBA00009986"/>
    </source>
</evidence>
<evidence type="ECO:0000313" key="10">
    <source>
        <dbReference type="EMBL" id="WLF47685.1"/>
    </source>
</evidence>
<dbReference type="InterPro" id="IPR016161">
    <property type="entry name" value="Ald_DH/histidinol_DH"/>
</dbReference>
<dbReference type="PROSITE" id="PS00687">
    <property type="entry name" value="ALDEHYDE_DEHYDR_GLU"/>
    <property type="match status" value="1"/>
</dbReference>
<dbReference type="InterPro" id="IPR016162">
    <property type="entry name" value="Ald_DH_N"/>
</dbReference>
<feature type="domain" description="Aldehyde dehydrogenase" evidence="8">
    <location>
        <begin position="26"/>
        <end position="481"/>
    </location>
</feature>
<reference evidence="10" key="2">
    <citation type="submission" date="2023-07" db="EMBL/GenBank/DDBJ databases">
        <title>Genomic analysis of Rhodococcus opacus VOC-14 with glycol ethers degradation activity.</title>
        <authorList>
            <person name="Narkevich D.A."/>
            <person name="Hlushen A.M."/>
            <person name="Akhremchuk A.E."/>
            <person name="Sikolenko M.A."/>
            <person name="Valentovich L.N."/>
        </authorList>
    </citation>
    <scope>NUCLEOTIDE SEQUENCE</scope>
    <source>
        <strain evidence="10">VOC-14</strain>
    </source>
</reference>